<reference evidence="2" key="1">
    <citation type="submission" date="2018-01" db="EMBL/GenBank/DDBJ databases">
        <title>An insight into the sialome of Amazonian anophelines.</title>
        <authorList>
            <person name="Ribeiro J.M."/>
            <person name="Scarpassa V."/>
            <person name="Calvo E."/>
        </authorList>
    </citation>
    <scope>NUCLEOTIDE SEQUENCE</scope>
    <source>
        <tissue evidence="2">Salivary glands</tissue>
    </source>
</reference>
<feature type="signal peptide" evidence="1">
    <location>
        <begin position="1"/>
        <end position="19"/>
    </location>
</feature>
<feature type="chain" id="PRO_5014675902" description="Secreted peptide" evidence="1">
    <location>
        <begin position="20"/>
        <end position="77"/>
    </location>
</feature>
<name>A0A2M3ZLH2_9DIPT</name>
<dbReference type="AlphaFoldDB" id="A0A2M3ZLH2"/>
<evidence type="ECO:0000256" key="1">
    <source>
        <dbReference type="SAM" id="SignalP"/>
    </source>
</evidence>
<organism evidence="2">
    <name type="scientific">Anopheles braziliensis</name>
    <dbReference type="NCBI Taxonomy" id="58242"/>
    <lineage>
        <taxon>Eukaryota</taxon>
        <taxon>Metazoa</taxon>
        <taxon>Ecdysozoa</taxon>
        <taxon>Arthropoda</taxon>
        <taxon>Hexapoda</taxon>
        <taxon>Insecta</taxon>
        <taxon>Pterygota</taxon>
        <taxon>Neoptera</taxon>
        <taxon>Endopterygota</taxon>
        <taxon>Diptera</taxon>
        <taxon>Nematocera</taxon>
        <taxon>Culicoidea</taxon>
        <taxon>Culicidae</taxon>
        <taxon>Anophelinae</taxon>
        <taxon>Anopheles</taxon>
    </lineage>
</organism>
<dbReference type="EMBL" id="GGFM01008643">
    <property type="protein sequence ID" value="MBW29394.1"/>
    <property type="molecule type" value="Transcribed_RNA"/>
</dbReference>
<sequence length="77" mass="8510">MGLARIVLSLLVAWSIIHANSKLNDATLELVVLKRMVRMSGSTRDRHQSAVTVERIDLSHIILAQLEIEHIKVGGNA</sequence>
<proteinExistence type="predicted"/>
<evidence type="ECO:0000313" key="2">
    <source>
        <dbReference type="EMBL" id="MBW29394.1"/>
    </source>
</evidence>
<keyword evidence="1" id="KW-0732">Signal</keyword>
<evidence type="ECO:0008006" key="3">
    <source>
        <dbReference type="Google" id="ProtNLM"/>
    </source>
</evidence>
<accession>A0A2M3ZLH2</accession>
<protein>
    <recommendedName>
        <fullName evidence="3">Secreted peptide</fullName>
    </recommendedName>
</protein>